<proteinExistence type="predicted"/>
<name>Q486C1_COLP3</name>
<sequence length="100" mass="11721">MYKFIFAILMFFATYSHAESVYSIADEISSNTSNHLIFDALTEVEIDSELEYDLSIANIDHNNRILQLTYLSKYSLNNNFPLLNNKFQYLRPRAPPFFII</sequence>
<keyword evidence="1" id="KW-0732">Signal</keyword>
<gene>
    <name evidence="2" type="ordered locus">CPS_1351</name>
</gene>
<evidence type="ECO:0000313" key="3">
    <source>
        <dbReference type="Proteomes" id="UP000000547"/>
    </source>
</evidence>
<feature type="signal peptide" evidence="1">
    <location>
        <begin position="1"/>
        <end position="18"/>
    </location>
</feature>
<organism evidence="2 3">
    <name type="scientific">Colwellia psychrerythraea (strain 34H / ATCC BAA-681)</name>
    <name type="common">Vibrio psychroerythus</name>
    <dbReference type="NCBI Taxonomy" id="167879"/>
    <lineage>
        <taxon>Bacteria</taxon>
        <taxon>Pseudomonadati</taxon>
        <taxon>Pseudomonadota</taxon>
        <taxon>Gammaproteobacteria</taxon>
        <taxon>Alteromonadales</taxon>
        <taxon>Colwelliaceae</taxon>
        <taxon>Colwellia</taxon>
    </lineage>
</organism>
<accession>Q486C1</accession>
<reference evidence="2" key="1">
    <citation type="journal article" date="2005" name="Proc. Natl. Acad. Sci. U.S.A.">
        <title>The psychrophilic lifestyle as revealed by the genome sequence of Colwellia psychrerythraea 34H through genomic and proteomic analyses.</title>
        <authorList>
            <person name="Methe B.A."/>
            <person name="Nelson K.E."/>
            <person name="Deming J.W."/>
            <person name="Momen B."/>
            <person name="Melamud E."/>
            <person name="Zhang X."/>
            <person name="Moult J."/>
            <person name="Madupu R."/>
            <person name="Nelson W.C."/>
            <person name="Dodson R.J."/>
            <person name="Brinkac L.M."/>
            <person name="Daugherty S.C."/>
            <person name="Durkin A.S."/>
            <person name="DeBoy R.T."/>
            <person name="Kolonay J.F."/>
            <person name="Sullivan S.A."/>
            <person name="Zhou L."/>
            <person name="Davidsen T.M."/>
            <person name="Wu M."/>
            <person name="Huston A.L."/>
            <person name="Lewis M."/>
            <person name="Weaver B."/>
            <person name="Weidman J.F."/>
            <person name="Khouri H."/>
            <person name="Utterback T.R."/>
            <person name="Feldblyum T.V."/>
            <person name="Fraser C.M."/>
        </authorList>
    </citation>
    <scope>NUCLEOTIDE SEQUENCE [LARGE SCALE GENOMIC DNA]</scope>
    <source>
        <strain evidence="2">34H</strain>
    </source>
</reference>
<dbReference type="RefSeq" id="WP_011042188.1">
    <property type="nucleotide sequence ID" value="NC_003910.7"/>
</dbReference>
<dbReference type="AlphaFoldDB" id="Q486C1"/>
<feature type="chain" id="PRO_5004234201" evidence="1">
    <location>
        <begin position="19"/>
        <end position="100"/>
    </location>
</feature>
<evidence type="ECO:0000313" key="2">
    <source>
        <dbReference type="EMBL" id="AAZ27208.1"/>
    </source>
</evidence>
<evidence type="ECO:0000256" key="1">
    <source>
        <dbReference type="SAM" id="SignalP"/>
    </source>
</evidence>
<dbReference type="STRING" id="167879.CPS_1351"/>
<dbReference type="HOGENOM" id="CLU_2300994_0_0_6"/>
<protein>
    <submittedName>
        <fullName evidence="2">Uncharacterized protein</fullName>
    </submittedName>
</protein>
<dbReference type="Proteomes" id="UP000000547">
    <property type="component" value="Chromosome"/>
</dbReference>
<dbReference type="EMBL" id="CP000083">
    <property type="protein sequence ID" value="AAZ27208.1"/>
    <property type="molecule type" value="Genomic_DNA"/>
</dbReference>
<dbReference type="KEGG" id="cps:CPS_1351"/>